<protein>
    <submittedName>
        <fullName evidence="1">Uncharacterized protein</fullName>
    </submittedName>
</protein>
<dbReference type="AlphaFoldDB" id="A0A9J5YYZ8"/>
<gene>
    <name evidence="1" type="ORF">H5410_027357</name>
</gene>
<evidence type="ECO:0000313" key="1">
    <source>
        <dbReference type="EMBL" id="KAG5605865.1"/>
    </source>
</evidence>
<accession>A0A9J5YYZ8</accession>
<proteinExistence type="predicted"/>
<keyword evidence="2" id="KW-1185">Reference proteome</keyword>
<name>A0A9J5YYZ8_SOLCO</name>
<dbReference type="EMBL" id="JACXVP010000005">
    <property type="protein sequence ID" value="KAG5605865.1"/>
    <property type="molecule type" value="Genomic_DNA"/>
</dbReference>
<evidence type="ECO:0000313" key="2">
    <source>
        <dbReference type="Proteomes" id="UP000824120"/>
    </source>
</evidence>
<organism evidence="1 2">
    <name type="scientific">Solanum commersonii</name>
    <name type="common">Commerson's wild potato</name>
    <name type="synonym">Commerson's nightshade</name>
    <dbReference type="NCBI Taxonomy" id="4109"/>
    <lineage>
        <taxon>Eukaryota</taxon>
        <taxon>Viridiplantae</taxon>
        <taxon>Streptophyta</taxon>
        <taxon>Embryophyta</taxon>
        <taxon>Tracheophyta</taxon>
        <taxon>Spermatophyta</taxon>
        <taxon>Magnoliopsida</taxon>
        <taxon>eudicotyledons</taxon>
        <taxon>Gunneridae</taxon>
        <taxon>Pentapetalae</taxon>
        <taxon>asterids</taxon>
        <taxon>lamiids</taxon>
        <taxon>Solanales</taxon>
        <taxon>Solanaceae</taxon>
        <taxon>Solanoideae</taxon>
        <taxon>Solaneae</taxon>
        <taxon>Solanum</taxon>
    </lineage>
</organism>
<comment type="caution">
    <text evidence="1">The sequence shown here is derived from an EMBL/GenBank/DDBJ whole genome shotgun (WGS) entry which is preliminary data.</text>
</comment>
<dbReference type="Proteomes" id="UP000824120">
    <property type="component" value="Chromosome 5"/>
</dbReference>
<reference evidence="1 2" key="1">
    <citation type="submission" date="2020-09" db="EMBL/GenBank/DDBJ databases">
        <title>De no assembly of potato wild relative species, Solanum commersonii.</title>
        <authorList>
            <person name="Cho K."/>
        </authorList>
    </citation>
    <scope>NUCLEOTIDE SEQUENCE [LARGE SCALE GENOMIC DNA]</scope>
    <source>
        <strain evidence="1">LZ3.2</strain>
        <tissue evidence="1">Leaf</tissue>
    </source>
</reference>
<sequence>MELFFVRGHLDIFVELEPAQVASIASMRIFGDGVSQFESLGSLFERLNLSLLKGKQKFNTRSLEGSGLKGEERSSRQVTDQFREAILYRPMIQNARILKARY</sequence>